<keyword evidence="6 10" id="KW-0067">ATP-binding</keyword>
<dbReference type="Gene3D" id="3.40.50.300">
    <property type="entry name" value="P-loop containing nucleotide triphosphate hydrolases"/>
    <property type="match status" value="2"/>
</dbReference>
<dbReference type="PROSITE" id="PS50893">
    <property type="entry name" value="ABC_TRANSPORTER_2"/>
    <property type="match status" value="2"/>
</dbReference>
<feature type="domain" description="ABC transporter" evidence="9">
    <location>
        <begin position="11"/>
        <end position="258"/>
    </location>
</feature>
<evidence type="ECO:0000256" key="2">
    <source>
        <dbReference type="ARBA" id="ARBA00005417"/>
    </source>
</evidence>
<evidence type="ECO:0000256" key="8">
    <source>
        <dbReference type="SAM" id="MobiDB-lite"/>
    </source>
</evidence>
<comment type="subcellular location">
    <subcellularLocation>
        <location evidence="1">Cell inner membrane</location>
        <topology evidence="1">Peripheral membrane protein</topology>
    </subcellularLocation>
</comment>
<dbReference type="InterPro" id="IPR050388">
    <property type="entry name" value="ABC_Ni/Peptide_Import"/>
</dbReference>
<dbReference type="CDD" id="cd03257">
    <property type="entry name" value="ABC_NikE_OppD_transporters"/>
    <property type="match status" value="2"/>
</dbReference>
<gene>
    <name evidence="10" type="primary">gsiA_3</name>
    <name evidence="10" type="ORF">IMCC3135_14840</name>
</gene>
<reference evidence="10 11" key="1">
    <citation type="submission" date="2016-12" db="EMBL/GenBank/DDBJ databases">
        <authorList>
            <person name="Song W.-J."/>
            <person name="Kurnit D.M."/>
        </authorList>
    </citation>
    <scope>NUCLEOTIDE SEQUENCE [LARGE SCALE GENOMIC DNA]</scope>
    <source>
        <strain evidence="10 11">IMCC3135</strain>
    </source>
</reference>
<evidence type="ECO:0000256" key="6">
    <source>
        <dbReference type="ARBA" id="ARBA00022840"/>
    </source>
</evidence>
<protein>
    <submittedName>
        <fullName evidence="10">Glutathione import ATP-binding protein GsiA</fullName>
        <ecNumber evidence="10">3.6.3.-</ecNumber>
    </submittedName>
</protein>
<dbReference type="NCBIfam" id="NF008453">
    <property type="entry name" value="PRK11308.1"/>
    <property type="match status" value="2"/>
</dbReference>
<dbReference type="InterPro" id="IPR013563">
    <property type="entry name" value="Oligopep_ABC_C"/>
</dbReference>
<evidence type="ECO:0000259" key="9">
    <source>
        <dbReference type="PROSITE" id="PS50893"/>
    </source>
</evidence>
<proteinExistence type="inferred from homology"/>
<dbReference type="EC" id="3.6.3.-" evidence="10"/>
<dbReference type="PANTHER" id="PTHR43297">
    <property type="entry name" value="OLIGOPEPTIDE TRANSPORT ATP-BINDING PROTEIN APPD"/>
    <property type="match status" value="1"/>
</dbReference>
<organism evidence="10 11">
    <name type="scientific">Granulosicoccus antarcticus IMCC3135</name>
    <dbReference type="NCBI Taxonomy" id="1192854"/>
    <lineage>
        <taxon>Bacteria</taxon>
        <taxon>Pseudomonadati</taxon>
        <taxon>Pseudomonadota</taxon>
        <taxon>Gammaproteobacteria</taxon>
        <taxon>Chromatiales</taxon>
        <taxon>Granulosicoccaceae</taxon>
        <taxon>Granulosicoccus</taxon>
    </lineage>
</organism>
<dbReference type="InterPro" id="IPR003593">
    <property type="entry name" value="AAA+_ATPase"/>
</dbReference>
<dbReference type="KEGG" id="gai:IMCC3135_14840"/>
<feature type="domain" description="ABC transporter" evidence="9">
    <location>
        <begin position="309"/>
        <end position="559"/>
    </location>
</feature>
<dbReference type="InterPro" id="IPR017871">
    <property type="entry name" value="ABC_transporter-like_CS"/>
</dbReference>
<dbReference type="Pfam" id="PF00005">
    <property type="entry name" value="ABC_tran"/>
    <property type="match status" value="2"/>
</dbReference>
<dbReference type="SMART" id="SM00382">
    <property type="entry name" value="AAA"/>
    <property type="match status" value="2"/>
</dbReference>
<dbReference type="SUPFAM" id="SSF52540">
    <property type="entry name" value="P-loop containing nucleoside triphosphate hydrolases"/>
    <property type="match status" value="2"/>
</dbReference>
<keyword evidence="4" id="KW-1003">Cell membrane</keyword>
<dbReference type="AlphaFoldDB" id="A0A2Z2NP67"/>
<evidence type="ECO:0000256" key="3">
    <source>
        <dbReference type="ARBA" id="ARBA00022448"/>
    </source>
</evidence>
<evidence type="ECO:0000313" key="11">
    <source>
        <dbReference type="Proteomes" id="UP000250079"/>
    </source>
</evidence>
<keyword evidence="3" id="KW-0813">Transport</keyword>
<dbReference type="Proteomes" id="UP000250079">
    <property type="component" value="Chromosome"/>
</dbReference>
<dbReference type="GO" id="GO:0055085">
    <property type="term" value="P:transmembrane transport"/>
    <property type="evidence" value="ECO:0007669"/>
    <property type="project" value="UniProtKB-ARBA"/>
</dbReference>
<evidence type="ECO:0000256" key="7">
    <source>
        <dbReference type="ARBA" id="ARBA00023136"/>
    </source>
</evidence>
<dbReference type="RefSeq" id="WP_088918301.1">
    <property type="nucleotide sequence ID" value="NZ_CP018632.1"/>
</dbReference>
<dbReference type="InterPro" id="IPR003439">
    <property type="entry name" value="ABC_transporter-like_ATP-bd"/>
</dbReference>
<dbReference type="GO" id="GO:0015833">
    <property type="term" value="P:peptide transport"/>
    <property type="evidence" value="ECO:0007669"/>
    <property type="project" value="InterPro"/>
</dbReference>
<dbReference type="Pfam" id="PF08352">
    <property type="entry name" value="oligo_HPY"/>
    <property type="match status" value="2"/>
</dbReference>
<keyword evidence="11" id="KW-1185">Reference proteome</keyword>
<dbReference type="GO" id="GO:0005886">
    <property type="term" value="C:plasma membrane"/>
    <property type="evidence" value="ECO:0007669"/>
    <property type="project" value="UniProtKB-SubCell"/>
</dbReference>
<evidence type="ECO:0000256" key="5">
    <source>
        <dbReference type="ARBA" id="ARBA00022741"/>
    </source>
</evidence>
<keyword evidence="5" id="KW-0547">Nucleotide-binding</keyword>
<evidence type="ECO:0000256" key="1">
    <source>
        <dbReference type="ARBA" id="ARBA00004417"/>
    </source>
</evidence>
<dbReference type="NCBIfam" id="NF007739">
    <property type="entry name" value="PRK10419.1"/>
    <property type="match status" value="2"/>
</dbReference>
<sequence length="631" mass="69869">MNTPNSEVLTIRDLRVSFTTNDGVIEAVKGVDVSIRPGECLGVVGESGSGKSQTFLAAMGLLASNARVSGEVRFAGQNLLQLSVRELNRIRGSRISMIFQDPLTALTPHLRIGEQMREVLQTHQSLSNREAHKECLRWLENVRMPEAAQRLRQYPHELSGGMRQRVMIAMAMLCEPDLLIADEPTTALDVTIQAEILDLMDELRRDHDTAVVLITHDMGVVARMCDQIQVMRDGEYVEQGSCEDVFYRPQDDYTKMLLEAVPRIALPDNEPVGEATHQLADQPASQLTEEPTGKSVGEAETSAVADSVLKVRDLRVSFAVGTSWFGKSRELRAVDGIGFDLAPGETLGIVGESGSGKSTLARAILQLIKPTSGQVSWLGDELTTMSREQVRAFRQDAQIVFQDPLASLNPSMTIGDSIIEPLRVCEPGLDRAARSRRAADMMERVGLPYTLINRYPHELSGGQNQRVGIARAMISKPRLLICDEAVSALDVSIQAQIMELLKDLQREFGLSLIFISHDLSVVWEVSQRVLVMYLGSVVELAPRDQLFARPQHPYTRQLVSAVPVPDPRIERSRQRIKLVGEMASPMDTGARLRFLPSRRGQLPADYVPALQELSPGHFVAEHDPVETLLRL</sequence>
<keyword evidence="7" id="KW-0472">Membrane</keyword>
<name>A0A2Z2NP67_9GAMM</name>
<dbReference type="OrthoDB" id="9784450at2"/>
<dbReference type="FunFam" id="3.40.50.300:FF:000016">
    <property type="entry name" value="Oligopeptide ABC transporter ATP-binding component"/>
    <property type="match status" value="2"/>
</dbReference>
<dbReference type="InterPro" id="IPR027417">
    <property type="entry name" value="P-loop_NTPase"/>
</dbReference>
<evidence type="ECO:0000313" key="10">
    <source>
        <dbReference type="EMBL" id="ASJ73053.1"/>
    </source>
</evidence>
<dbReference type="GO" id="GO:0005524">
    <property type="term" value="F:ATP binding"/>
    <property type="evidence" value="ECO:0007669"/>
    <property type="project" value="UniProtKB-KW"/>
</dbReference>
<comment type="similarity">
    <text evidence="2">Belongs to the ABC transporter superfamily.</text>
</comment>
<dbReference type="PROSITE" id="PS00211">
    <property type="entry name" value="ABC_TRANSPORTER_1"/>
    <property type="match status" value="1"/>
</dbReference>
<keyword evidence="10" id="KW-0378">Hydrolase</keyword>
<evidence type="ECO:0000256" key="4">
    <source>
        <dbReference type="ARBA" id="ARBA00022475"/>
    </source>
</evidence>
<dbReference type="GO" id="GO:0016887">
    <property type="term" value="F:ATP hydrolysis activity"/>
    <property type="evidence" value="ECO:0007669"/>
    <property type="project" value="InterPro"/>
</dbReference>
<accession>A0A2Z2NP67</accession>
<dbReference type="EMBL" id="CP018632">
    <property type="protein sequence ID" value="ASJ73053.1"/>
    <property type="molecule type" value="Genomic_DNA"/>
</dbReference>
<feature type="region of interest" description="Disordered" evidence="8">
    <location>
        <begin position="274"/>
        <end position="299"/>
    </location>
</feature>
<dbReference type="PANTHER" id="PTHR43297:SF7">
    <property type="entry name" value="D,D-DIPEPTIDE TRANSPORT ATP-BINDING PROTEIN DDPD-RELATED"/>
    <property type="match status" value="1"/>
</dbReference>